<dbReference type="AlphaFoldDB" id="A0A3S5C223"/>
<proteinExistence type="predicted"/>
<dbReference type="Proteomes" id="UP000784294">
    <property type="component" value="Unassembled WGS sequence"/>
</dbReference>
<organism evidence="1 2">
    <name type="scientific">Protopolystoma xenopodis</name>
    <dbReference type="NCBI Taxonomy" id="117903"/>
    <lineage>
        <taxon>Eukaryota</taxon>
        <taxon>Metazoa</taxon>
        <taxon>Spiralia</taxon>
        <taxon>Lophotrochozoa</taxon>
        <taxon>Platyhelminthes</taxon>
        <taxon>Monogenea</taxon>
        <taxon>Polyopisthocotylea</taxon>
        <taxon>Polystomatidea</taxon>
        <taxon>Polystomatidae</taxon>
        <taxon>Protopolystoma</taxon>
    </lineage>
</organism>
<dbReference type="EMBL" id="CAAALY010110921">
    <property type="protein sequence ID" value="VEL30277.1"/>
    <property type="molecule type" value="Genomic_DNA"/>
</dbReference>
<name>A0A3S5C223_9PLAT</name>
<protein>
    <submittedName>
        <fullName evidence="1">Uncharacterized protein</fullName>
    </submittedName>
</protein>
<comment type="caution">
    <text evidence="1">The sequence shown here is derived from an EMBL/GenBank/DDBJ whole genome shotgun (WGS) entry which is preliminary data.</text>
</comment>
<accession>A0A3S5C223</accession>
<reference evidence="1" key="1">
    <citation type="submission" date="2018-11" db="EMBL/GenBank/DDBJ databases">
        <authorList>
            <consortium name="Pathogen Informatics"/>
        </authorList>
    </citation>
    <scope>NUCLEOTIDE SEQUENCE</scope>
</reference>
<evidence type="ECO:0000313" key="1">
    <source>
        <dbReference type="EMBL" id="VEL30277.1"/>
    </source>
</evidence>
<keyword evidence="2" id="KW-1185">Reference proteome</keyword>
<sequence>MHLNQITTSKFVNYLRPFCLAHSLASNVSTCISLLVSETIPWAAAEVAGMLPVEATESKAPKRLLSGGLETVTDRISSNQYLNGQMTGTRLTTLYETKALLAKEIGKFMHIWFGPLALDL</sequence>
<evidence type="ECO:0000313" key="2">
    <source>
        <dbReference type="Proteomes" id="UP000784294"/>
    </source>
</evidence>
<gene>
    <name evidence="1" type="ORF">PXEA_LOCUS23717</name>
</gene>